<dbReference type="PROSITE" id="PS51257">
    <property type="entry name" value="PROKAR_LIPOPROTEIN"/>
    <property type="match status" value="1"/>
</dbReference>
<feature type="chain" id="PRO_5035765437" description="RING-type domain-containing protein" evidence="4">
    <location>
        <begin position="41"/>
        <end position="661"/>
    </location>
</feature>
<evidence type="ECO:0000259" key="5">
    <source>
        <dbReference type="PROSITE" id="PS50026"/>
    </source>
</evidence>
<keyword evidence="3" id="KW-0472">Membrane</keyword>
<comment type="caution">
    <text evidence="1">Lacks conserved residue(s) required for the propagation of feature annotation.</text>
</comment>
<evidence type="ECO:0000313" key="7">
    <source>
        <dbReference type="EMBL" id="KAG0558751.1"/>
    </source>
</evidence>
<keyword evidence="2" id="KW-0863">Zinc-finger</keyword>
<dbReference type="EMBL" id="CM026431">
    <property type="protein sequence ID" value="KAG0558751.1"/>
    <property type="molecule type" value="Genomic_DNA"/>
</dbReference>
<keyword evidence="3" id="KW-0812">Transmembrane</keyword>
<dbReference type="PANTHER" id="PTHR47035:SF4">
    <property type="entry name" value="OS02G0676500 PROTEIN"/>
    <property type="match status" value="1"/>
</dbReference>
<dbReference type="PANTHER" id="PTHR47035">
    <property type="entry name" value="OS11G0150450 PROTEIN"/>
    <property type="match status" value="1"/>
</dbReference>
<organism evidence="7 8">
    <name type="scientific">Ceratodon purpureus</name>
    <name type="common">Fire moss</name>
    <name type="synonym">Dicranum purpureum</name>
    <dbReference type="NCBI Taxonomy" id="3225"/>
    <lineage>
        <taxon>Eukaryota</taxon>
        <taxon>Viridiplantae</taxon>
        <taxon>Streptophyta</taxon>
        <taxon>Embryophyta</taxon>
        <taxon>Bryophyta</taxon>
        <taxon>Bryophytina</taxon>
        <taxon>Bryopsida</taxon>
        <taxon>Dicranidae</taxon>
        <taxon>Pseudoditrichales</taxon>
        <taxon>Ditrichaceae</taxon>
        <taxon>Ceratodon</taxon>
    </lineage>
</organism>
<sequence length="661" mass="72287">MKRAAPTQHAAAAGCRPDGTAGCAWLVVILVLVSFGRCDAVQPLRSLQDVHDKENVTLPASNICLKSLVQEETLIWYNLDTSDCFEDPALGFQYLEVEARVFQHCSDDQEWFVVVNTQDEELSIDDAKSSKAPGTFVDLIGEGTDRLIGHLDIPLGNSSQPWVVGIYSSCGPVQFTMKSWCSVSKGCNLSCGDPDSGPCVSVEKCRCTRTESDSTCTVDVEILPDEEDDVSRHGFTHNGDTLKFGAWKYFRFEAFDNASRTLVELERAYGDLILYVKPEDDDDGDDGDFSTDSVPTEQDIKYADLLSFQNRLSHHSVFVNGSGNYYIGIYNADTCLQEDSMFNLTVTTATPQDPMNLCPLNCSYPQGQCVSDNVCSCEPGYGGQYCAGSLSPASAVNKYSGKLAPGGWAYINMSIDQMSEDIDVSISFRSDSGHPILLAQQNRFPTLKDYHLKFSNSTLGATPSDVYRINGNSLILGVFNVDYMDRGVSNFEISVIGVRKELAIWIIILVALGSSVVLLSGILTIRLMIQKRGQTDPATGGMDFEATPQDLEMVQNRSQATVMISSLPLLAYQKGMVPKEDAGCSICLNNYDIGEIVCRLPRCGHIFHIRCLEEWFRTDGSCPLCRVALQDPGGEPSQQSPGYLLSTSGERLLAGQAPSSS</sequence>
<evidence type="ECO:0000259" key="6">
    <source>
        <dbReference type="PROSITE" id="PS50089"/>
    </source>
</evidence>
<keyword evidence="2" id="KW-0862">Zinc</keyword>
<gene>
    <name evidence="7" type="ORF">KC19_10G051300</name>
</gene>
<dbReference type="GO" id="GO:0008270">
    <property type="term" value="F:zinc ion binding"/>
    <property type="evidence" value="ECO:0007669"/>
    <property type="project" value="UniProtKB-KW"/>
</dbReference>
<keyword evidence="3" id="KW-1133">Transmembrane helix</keyword>
<dbReference type="InterPro" id="IPR000742">
    <property type="entry name" value="EGF"/>
</dbReference>
<feature type="signal peptide" evidence="4">
    <location>
        <begin position="1"/>
        <end position="40"/>
    </location>
</feature>
<keyword evidence="1" id="KW-1015">Disulfide bond</keyword>
<feature type="domain" description="RING-type" evidence="6">
    <location>
        <begin position="584"/>
        <end position="626"/>
    </location>
</feature>
<keyword evidence="1" id="KW-0245">EGF-like domain</keyword>
<feature type="domain" description="EGF-like" evidence="5">
    <location>
        <begin position="354"/>
        <end position="387"/>
    </location>
</feature>
<evidence type="ECO:0000256" key="2">
    <source>
        <dbReference type="PROSITE-ProRule" id="PRU00175"/>
    </source>
</evidence>
<reference evidence="7" key="1">
    <citation type="submission" date="2020-06" db="EMBL/GenBank/DDBJ databases">
        <title>WGS assembly of Ceratodon purpureus strain R40.</title>
        <authorList>
            <person name="Carey S.B."/>
            <person name="Jenkins J."/>
            <person name="Shu S."/>
            <person name="Lovell J.T."/>
            <person name="Sreedasyam A."/>
            <person name="Maumus F."/>
            <person name="Tiley G.P."/>
            <person name="Fernandez-Pozo N."/>
            <person name="Barry K."/>
            <person name="Chen C."/>
            <person name="Wang M."/>
            <person name="Lipzen A."/>
            <person name="Daum C."/>
            <person name="Saski C.A."/>
            <person name="Payton A.C."/>
            <person name="Mcbreen J.C."/>
            <person name="Conrad R.E."/>
            <person name="Kollar L.M."/>
            <person name="Olsson S."/>
            <person name="Huttunen S."/>
            <person name="Landis J.B."/>
            <person name="Wickett N.J."/>
            <person name="Johnson M.G."/>
            <person name="Rensing S.A."/>
            <person name="Grimwood J."/>
            <person name="Schmutz J."/>
            <person name="Mcdaniel S.F."/>
        </authorList>
    </citation>
    <scope>NUCLEOTIDE SEQUENCE</scope>
    <source>
        <strain evidence="7">R40</strain>
    </source>
</reference>
<proteinExistence type="predicted"/>
<name>A0A8T0GHC6_CERPU</name>
<dbReference type="Pfam" id="PF13639">
    <property type="entry name" value="zf-RING_2"/>
    <property type="match status" value="1"/>
</dbReference>
<dbReference type="Proteomes" id="UP000822688">
    <property type="component" value="Chromosome 10"/>
</dbReference>
<dbReference type="SUPFAM" id="SSF57850">
    <property type="entry name" value="RING/U-box"/>
    <property type="match status" value="1"/>
</dbReference>
<evidence type="ECO:0008006" key="9">
    <source>
        <dbReference type="Google" id="ProtNLM"/>
    </source>
</evidence>
<protein>
    <recommendedName>
        <fullName evidence="9">RING-type domain-containing protein</fullName>
    </recommendedName>
</protein>
<feature type="transmembrane region" description="Helical" evidence="3">
    <location>
        <begin position="502"/>
        <end position="525"/>
    </location>
</feature>
<dbReference type="PROSITE" id="PS50089">
    <property type="entry name" value="ZF_RING_2"/>
    <property type="match status" value="1"/>
</dbReference>
<dbReference type="AlphaFoldDB" id="A0A8T0GHC6"/>
<dbReference type="SMART" id="SM00184">
    <property type="entry name" value="RING"/>
    <property type="match status" value="1"/>
</dbReference>
<evidence type="ECO:0000256" key="3">
    <source>
        <dbReference type="SAM" id="Phobius"/>
    </source>
</evidence>
<keyword evidence="4" id="KW-0732">Signal</keyword>
<dbReference type="SMART" id="SM01197">
    <property type="entry name" value="FANCL_C"/>
    <property type="match status" value="1"/>
</dbReference>
<evidence type="ECO:0000313" key="8">
    <source>
        <dbReference type="Proteomes" id="UP000822688"/>
    </source>
</evidence>
<dbReference type="PROSITE" id="PS01186">
    <property type="entry name" value="EGF_2"/>
    <property type="match status" value="1"/>
</dbReference>
<dbReference type="Gene3D" id="3.30.40.10">
    <property type="entry name" value="Zinc/RING finger domain, C3HC4 (zinc finger)"/>
    <property type="match status" value="1"/>
</dbReference>
<keyword evidence="8" id="KW-1185">Reference proteome</keyword>
<keyword evidence="2" id="KW-0479">Metal-binding</keyword>
<dbReference type="PROSITE" id="PS50026">
    <property type="entry name" value="EGF_3"/>
    <property type="match status" value="1"/>
</dbReference>
<dbReference type="PROSITE" id="PS00022">
    <property type="entry name" value="EGF_1"/>
    <property type="match status" value="1"/>
</dbReference>
<dbReference type="InterPro" id="IPR013083">
    <property type="entry name" value="Znf_RING/FYVE/PHD"/>
</dbReference>
<comment type="caution">
    <text evidence="7">The sequence shown here is derived from an EMBL/GenBank/DDBJ whole genome shotgun (WGS) entry which is preliminary data.</text>
</comment>
<dbReference type="InterPro" id="IPR053070">
    <property type="entry name" value="RING-type_E3_ubiquitin-ligase"/>
</dbReference>
<evidence type="ECO:0000256" key="1">
    <source>
        <dbReference type="PROSITE-ProRule" id="PRU00076"/>
    </source>
</evidence>
<evidence type="ECO:0000256" key="4">
    <source>
        <dbReference type="SAM" id="SignalP"/>
    </source>
</evidence>
<accession>A0A8T0GHC6</accession>
<dbReference type="InterPro" id="IPR001841">
    <property type="entry name" value="Znf_RING"/>
</dbReference>
<feature type="disulfide bond" evidence="1">
    <location>
        <begin position="377"/>
        <end position="386"/>
    </location>
</feature>